<proteinExistence type="predicted"/>
<dbReference type="EMBL" id="MU795137">
    <property type="protein sequence ID" value="KAJ3809777.1"/>
    <property type="molecule type" value="Genomic_DNA"/>
</dbReference>
<accession>A0ACC1TYC7</accession>
<comment type="caution">
    <text evidence="1">The sequence shown here is derived from an EMBL/GenBank/DDBJ whole genome shotgun (WGS) entry which is preliminary data.</text>
</comment>
<protein>
    <submittedName>
        <fullName evidence="1">Uncharacterized protein</fullName>
    </submittedName>
</protein>
<evidence type="ECO:0000313" key="2">
    <source>
        <dbReference type="Proteomes" id="UP001163835"/>
    </source>
</evidence>
<sequence>MSDSRPESGPAKPTQEQLRHKADFTKASETMQTTEIIPEELRLIAEIRQRSAPMRWAFLKLAWRLLKSLLFSSTKDQDLLKLLKIMQNSQTLADRTKKDFKSLLAFDDLLQGAVVKYCRNPSCNDKITINGNVDPLLIAVRLHRLRKSMEEIQDLGKLVREQMKELVGGL</sequence>
<name>A0ACC1TYC7_9AGAR</name>
<reference evidence="1" key="1">
    <citation type="submission" date="2022-09" db="EMBL/GenBank/DDBJ databases">
        <title>A Global Phylogenomic Analysis of the Shiitake Genus Lentinula.</title>
        <authorList>
            <consortium name="DOE Joint Genome Institute"/>
            <person name="Sierra-Patev S."/>
            <person name="Min B."/>
            <person name="Naranjo-Ortiz M."/>
            <person name="Looney B."/>
            <person name="Konkel Z."/>
            <person name="Slot J.C."/>
            <person name="Sakamoto Y."/>
            <person name="Steenwyk J.L."/>
            <person name="Rokas A."/>
            <person name="Carro J."/>
            <person name="Camarero S."/>
            <person name="Ferreira P."/>
            <person name="Molpeceres G."/>
            <person name="Ruiz-Duenas F.J."/>
            <person name="Serrano A."/>
            <person name="Henrissat B."/>
            <person name="Drula E."/>
            <person name="Hughes K.W."/>
            <person name="Mata J.L."/>
            <person name="Ishikawa N.K."/>
            <person name="Vargas-Isla R."/>
            <person name="Ushijima S."/>
            <person name="Smith C.A."/>
            <person name="Ahrendt S."/>
            <person name="Andreopoulos W."/>
            <person name="He G."/>
            <person name="Labutti K."/>
            <person name="Lipzen A."/>
            <person name="Ng V."/>
            <person name="Riley R."/>
            <person name="Sandor L."/>
            <person name="Barry K."/>
            <person name="Martinez A.T."/>
            <person name="Xiao Y."/>
            <person name="Gibbons J.G."/>
            <person name="Terashima K."/>
            <person name="Grigoriev I.V."/>
            <person name="Hibbett D.S."/>
        </authorList>
    </citation>
    <scope>NUCLEOTIDE SEQUENCE</scope>
    <source>
        <strain evidence="1">TMI1499</strain>
    </source>
</reference>
<gene>
    <name evidence="1" type="ORF">F5876DRAFT_66182</name>
</gene>
<keyword evidence="2" id="KW-1185">Reference proteome</keyword>
<evidence type="ECO:0000313" key="1">
    <source>
        <dbReference type="EMBL" id="KAJ3809777.1"/>
    </source>
</evidence>
<organism evidence="1 2">
    <name type="scientific">Lentinula aff. lateritia</name>
    <dbReference type="NCBI Taxonomy" id="2804960"/>
    <lineage>
        <taxon>Eukaryota</taxon>
        <taxon>Fungi</taxon>
        <taxon>Dikarya</taxon>
        <taxon>Basidiomycota</taxon>
        <taxon>Agaricomycotina</taxon>
        <taxon>Agaricomycetes</taxon>
        <taxon>Agaricomycetidae</taxon>
        <taxon>Agaricales</taxon>
        <taxon>Marasmiineae</taxon>
        <taxon>Omphalotaceae</taxon>
        <taxon>Lentinula</taxon>
    </lineage>
</organism>
<dbReference type="Proteomes" id="UP001163835">
    <property type="component" value="Unassembled WGS sequence"/>
</dbReference>